<gene>
    <name evidence="1" type="primary">ubiJ</name>
    <name evidence="4" type="ordered locus">Mfla_0697</name>
</gene>
<feature type="coiled-coil region" evidence="2">
    <location>
        <begin position="164"/>
        <end position="191"/>
    </location>
</feature>
<dbReference type="GO" id="GO:0005737">
    <property type="term" value="C:cytoplasm"/>
    <property type="evidence" value="ECO:0007669"/>
    <property type="project" value="UniProtKB-SubCell"/>
</dbReference>
<protein>
    <recommendedName>
        <fullName evidence="1">Ubiquinone biosynthesis accessory factor UbiJ</fullName>
    </recommendedName>
</protein>
<feature type="domain" description="SCP2" evidence="3">
    <location>
        <begin position="12"/>
        <end position="102"/>
    </location>
</feature>
<dbReference type="InterPro" id="IPR036527">
    <property type="entry name" value="SCP2_sterol-bd_dom_sf"/>
</dbReference>
<comment type="similarity">
    <text evidence="1">Belongs to the UbiJ family.</text>
</comment>
<dbReference type="PANTHER" id="PTHR38693:SF1">
    <property type="entry name" value="UBIQUINONE BIOSYNTHESIS ACCESSORY FACTOR UBIJ"/>
    <property type="match status" value="1"/>
</dbReference>
<dbReference type="Pfam" id="PF02036">
    <property type="entry name" value="SCP2"/>
    <property type="match status" value="1"/>
</dbReference>
<proteinExistence type="inferred from homology"/>
<comment type="subcellular location">
    <subcellularLocation>
        <location evidence="1">Cytoplasm</location>
    </subcellularLocation>
</comment>
<dbReference type="SUPFAM" id="SSF55718">
    <property type="entry name" value="SCP-like"/>
    <property type="match status" value="1"/>
</dbReference>
<dbReference type="STRING" id="265072.Mfla_0697"/>
<evidence type="ECO:0000259" key="3">
    <source>
        <dbReference type="Pfam" id="PF02036"/>
    </source>
</evidence>
<evidence type="ECO:0000256" key="1">
    <source>
        <dbReference type="HAMAP-Rule" id="MF_02215"/>
    </source>
</evidence>
<keyword evidence="1" id="KW-0963">Cytoplasm</keyword>
<dbReference type="InterPro" id="IPR038989">
    <property type="entry name" value="UbiJ"/>
</dbReference>
<keyword evidence="1" id="KW-0831">Ubiquinone biosynthesis</keyword>
<keyword evidence="2" id="KW-0175">Coiled coil</keyword>
<dbReference type="InterPro" id="IPR003033">
    <property type="entry name" value="SCP2_sterol-bd_dom"/>
</dbReference>
<dbReference type="Proteomes" id="UP000002440">
    <property type="component" value="Chromosome"/>
</dbReference>
<dbReference type="PANTHER" id="PTHR38693">
    <property type="entry name" value="UBIQUINONE BIOSYNTHESIS PROTEIN UBIJ"/>
    <property type="match status" value="1"/>
</dbReference>
<dbReference type="AlphaFoldDB" id="Q1H3H2"/>
<dbReference type="KEGG" id="mfa:Mfla_0697"/>
<dbReference type="eggNOG" id="COG3165">
    <property type="taxonomic scope" value="Bacteria"/>
</dbReference>
<dbReference type="EMBL" id="CP000284">
    <property type="protein sequence ID" value="ABE48965.1"/>
    <property type="molecule type" value="Genomic_DNA"/>
</dbReference>
<accession>Q1H3H2</accession>
<dbReference type="HAMAP" id="MF_02215">
    <property type="entry name" value="UbiJ"/>
    <property type="match status" value="1"/>
</dbReference>
<sequence>MMLKPLLTRLLHHLLTQNSWAMQQLQPFGGKHARLLLPPFSVTLAVLEDGGLAIAGETADTDATITVPPSVALRMLAGDESAGTAASVSGDTEFAAGLASVLQDMSWEYEEDLSRIIGDAPAHEAVKLGRAAVSQARRQAENVAGMLAEYWQEEQPLIAKKRHIEQFVRDVDTLREDAERLQKRIDKLKSRLQADQ</sequence>
<comment type="function">
    <text evidence="1">Required for ubiquinone (coenzyme Q) biosynthesis. Binds hydrophobic ubiquinone biosynthetic intermediates via its SCP2 domain and is essential for the stability of the Ubi complex. May constitute a docking platform where Ubi enzymes assemble and access their SCP2-bound polyprenyl substrates.</text>
</comment>
<keyword evidence="5" id="KW-1185">Reference proteome</keyword>
<evidence type="ECO:0000256" key="2">
    <source>
        <dbReference type="SAM" id="Coils"/>
    </source>
</evidence>
<evidence type="ECO:0000313" key="5">
    <source>
        <dbReference type="Proteomes" id="UP000002440"/>
    </source>
</evidence>
<dbReference type="GO" id="GO:0006744">
    <property type="term" value="P:ubiquinone biosynthetic process"/>
    <property type="evidence" value="ECO:0007669"/>
    <property type="project" value="UniProtKB-UniRule"/>
</dbReference>
<dbReference type="UniPathway" id="UPA00232"/>
<name>Q1H3H2_METFK</name>
<dbReference type="RefSeq" id="WP_011479062.1">
    <property type="nucleotide sequence ID" value="NC_007947.1"/>
</dbReference>
<dbReference type="HOGENOM" id="CLU_100130_0_0_4"/>
<evidence type="ECO:0000313" key="4">
    <source>
        <dbReference type="EMBL" id="ABE48965.1"/>
    </source>
</evidence>
<comment type="pathway">
    <text evidence="1">Cofactor biosynthesis; ubiquinone biosynthesis.</text>
</comment>
<organism evidence="4 5">
    <name type="scientific">Methylobacillus flagellatus (strain ATCC 51484 / DSM 6875 / VKM B-1610 / KT)</name>
    <dbReference type="NCBI Taxonomy" id="265072"/>
    <lineage>
        <taxon>Bacteria</taxon>
        <taxon>Pseudomonadati</taxon>
        <taxon>Pseudomonadota</taxon>
        <taxon>Betaproteobacteria</taxon>
        <taxon>Nitrosomonadales</taxon>
        <taxon>Methylophilaceae</taxon>
        <taxon>Methylobacillus</taxon>
    </lineage>
</organism>
<reference evidence="4 5" key="1">
    <citation type="submission" date="2006-03" db="EMBL/GenBank/DDBJ databases">
        <title>Complete sequence of Methylobacillus flagellatus KT.</title>
        <authorList>
            <consortium name="US DOE Joint Genome Institute"/>
            <person name="Copeland A."/>
            <person name="Lucas S."/>
            <person name="Lapidus A."/>
            <person name="Barry K."/>
            <person name="Detter J.C."/>
            <person name="Glavina del Rio T."/>
            <person name="Hammon N."/>
            <person name="Israni S."/>
            <person name="Dalin E."/>
            <person name="Tice H."/>
            <person name="Pitluck S."/>
            <person name="Brettin T."/>
            <person name="Bruce D."/>
            <person name="Han C."/>
            <person name="Tapia R."/>
            <person name="Saunders E."/>
            <person name="Gilna P."/>
            <person name="Schmutz J."/>
            <person name="Larimer F."/>
            <person name="Land M."/>
            <person name="Kyrpides N."/>
            <person name="Anderson I."/>
            <person name="Richardson P."/>
        </authorList>
    </citation>
    <scope>NUCLEOTIDE SEQUENCE [LARGE SCALE GENOMIC DNA]</scope>
    <source>
        <strain evidence="5">KT / ATCC 51484 / DSM 6875</strain>
    </source>
</reference>